<feature type="chain" id="PRO_5025372938" description="Fruit-body specific protein a" evidence="1">
    <location>
        <begin position="21"/>
        <end position="493"/>
    </location>
</feature>
<dbReference type="EMBL" id="ML769423">
    <property type="protein sequence ID" value="KAE9403666.1"/>
    <property type="molecule type" value="Genomic_DNA"/>
</dbReference>
<accession>A0A6A4HZP3</accession>
<dbReference type="AlphaFoldDB" id="A0A6A4HZP3"/>
<evidence type="ECO:0000313" key="3">
    <source>
        <dbReference type="Proteomes" id="UP000799118"/>
    </source>
</evidence>
<keyword evidence="3" id="KW-1185">Reference proteome</keyword>
<sequence length="493" mass="53116">MLSFTRFLALSTLAVSIAQCDVIAPAYQGIPADDSNSSNFNGTTTDSASITDTANQVANINETYTGATANTPPNAPAANTTITAVDGNLVNGTVPTSTTRRSLAQTQLSRRNDSNYELAFWGTGTDPEDRDASIMGTAYLTYTVVDNSTYNIDDCLAFCDSVPGCVYYEYNNYLLDFVFSQKSNLKCAIYGDVHSAGEKLNWGGQSSYGNDGPLTYIQQSTGWTSKSLGDPTTPDGYEPVGEFIGANEAPGYMGFVFLDQYDVEACAALCYNRDADAVGGVCQYFNIWRAVVKGVPTTYTCSMYYIPTDNSTAINYGQGDLVVTWSRGYKRTNYVQDGNFEAYTCEGGLNFCFTQSDSTWTGSSPQGGDDDATIFHYEPYAHSGTSVGLLGSAYDSDSLAGTLAPAKSLATEQAVNYIIQFFHSSSYSGQEGEKNAFVDVIWNGVVIATITPGYSVWKPYQYRVSGRGDDTLAFTGGSAPAYSFIDDISVFEV</sequence>
<keyword evidence="1" id="KW-0732">Signal</keyword>
<reference evidence="2" key="1">
    <citation type="journal article" date="2019" name="Environ. Microbiol.">
        <title>Fungal ecological strategies reflected in gene transcription - a case study of two litter decomposers.</title>
        <authorList>
            <person name="Barbi F."/>
            <person name="Kohler A."/>
            <person name="Barry K."/>
            <person name="Baskaran P."/>
            <person name="Daum C."/>
            <person name="Fauchery L."/>
            <person name="Ihrmark K."/>
            <person name="Kuo A."/>
            <person name="LaButti K."/>
            <person name="Lipzen A."/>
            <person name="Morin E."/>
            <person name="Grigoriev I.V."/>
            <person name="Henrissat B."/>
            <person name="Lindahl B."/>
            <person name="Martin F."/>
        </authorList>
    </citation>
    <scope>NUCLEOTIDE SEQUENCE</scope>
    <source>
        <strain evidence="2">JB14</strain>
    </source>
</reference>
<evidence type="ECO:0000256" key="1">
    <source>
        <dbReference type="SAM" id="SignalP"/>
    </source>
</evidence>
<feature type="signal peptide" evidence="1">
    <location>
        <begin position="1"/>
        <end position="20"/>
    </location>
</feature>
<proteinExistence type="predicted"/>
<organism evidence="2 3">
    <name type="scientific">Gymnopus androsaceus JB14</name>
    <dbReference type="NCBI Taxonomy" id="1447944"/>
    <lineage>
        <taxon>Eukaryota</taxon>
        <taxon>Fungi</taxon>
        <taxon>Dikarya</taxon>
        <taxon>Basidiomycota</taxon>
        <taxon>Agaricomycotina</taxon>
        <taxon>Agaricomycetes</taxon>
        <taxon>Agaricomycetidae</taxon>
        <taxon>Agaricales</taxon>
        <taxon>Marasmiineae</taxon>
        <taxon>Omphalotaceae</taxon>
        <taxon>Gymnopus</taxon>
    </lineage>
</organism>
<evidence type="ECO:0000313" key="2">
    <source>
        <dbReference type="EMBL" id="KAE9403666.1"/>
    </source>
</evidence>
<evidence type="ECO:0008006" key="4">
    <source>
        <dbReference type="Google" id="ProtNLM"/>
    </source>
</evidence>
<dbReference type="OrthoDB" id="271448at2759"/>
<protein>
    <recommendedName>
        <fullName evidence="4">Fruit-body specific protein a</fullName>
    </recommendedName>
</protein>
<gene>
    <name evidence="2" type="ORF">BT96DRAFT_964469</name>
</gene>
<name>A0A6A4HZP3_9AGAR</name>
<dbReference type="Proteomes" id="UP000799118">
    <property type="component" value="Unassembled WGS sequence"/>
</dbReference>